<feature type="chain" id="PRO_5003834513" evidence="1">
    <location>
        <begin position="20"/>
        <end position="136"/>
    </location>
</feature>
<organism evidence="2 3">
    <name type="scientific">Wickerhamomyces ciferrii (strain ATCC 14091 / BCRC 22168 / CBS 111 / JCM 3599 / NBRC 0793 / NRRL Y-1031 F-60-10)</name>
    <name type="common">Yeast</name>
    <name type="synonym">Pichia ciferrii</name>
    <dbReference type="NCBI Taxonomy" id="1206466"/>
    <lineage>
        <taxon>Eukaryota</taxon>
        <taxon>Fungi</taxon>
        <taxon>Dikarya</taxon>
        <taxon>Ascomycota</taxon>
        <taxon>Saccharomycotina</taxon>
        <taxon>Saccharomycetes</taxon>
        <taxon>Phaffomycetales</taxon>
        <taxon>Wickerhamomycetaceae</taxon>
        <taxon>Wickerhamomyces</taxon>
    </lineage>
</organism>
<dbReference type="EMBL" id="CAIF01000245">
    <property type="protein sequence ID" value="CCH46431.1"/>
    <property type="molecule type" value="Genomic_DNA"/>
</dbReference>
<keyword evidence="1" id="KW-0732">Signal</keyword>
<dbReference type="AlphaFoldDB" id="K0KTD8"/>
<dbReference type="InParanoid" id="K0KTD8"/>
<feature type="signal peptide" evidence="1">
    <location>
        <begin position="1"/>
        <end position="19"/>
    </location>
</feature>
<gene>
    <name evidence="2" type="ORF">BN7_6025</name>
</gene>
<reference evidence="2 3" key="1">
    <citation type="journal article" date="2012" name="Eukaryot. Cell">
        <title>Draft genome sequence of Wickerhamomyces ciferrii NRRL Y-1031 F-60-10.</title>
        <authorList>
            <person name="Schneider J."/>
            <person name="Andrea H."/>
            <person name="Blom J."/>
            <person name="Jaenicke S."/>
            <person name="Ruckert C."/>
            <person name="Schorsch C."/>
            <person name="Szczepanowski R."/>
            <person name="Farwick M."/>
            <person name="Goesmann A."/>
            <person name="Puhler A."/>
            <person name="Schaffer S."/>
            <person name="Tauch A."/>
            <person name="Kohler T."/>
            <person name="Brinkrolf K."/>
        </authorList>
    </citation>
    <scope>NUCLEOTIDE SEQUENCE [LARGE SCALE GENOMIC DNA]</scope>
    <source>
        <strain evidence="3">ATCC 14091 / BCRC 22168 / CBS 111 / JCM 3599 / NBRC 0793 / NRRL Y-1031 F-60-10</strain>
    </source>
</reference>
<evidence type="ECO:0000313" key="2">
    <source>
        <dbReference type="EMBL" id="CCH46431.1"/>
    </source>
</evidence>
<sequence>MMNCIQFLLVLKLTLGAMAWDVVLANQTDLYQYFNLVRCLSANEPTSNTTIGLDHDNIPCLNITAQDPDHASFVFDYCWSKYTNKTMTLHSINNPDENIIQPIHITETLNGHEIFKNCSRPRFIGTRDTIFSAYDS</sequence>
<comment type="caution">
    <text evidence="2">The sequence shown here is derived from an EMBL/GenBank/DDBJ whole genome shotgun (WGS) entry which is preliminary data.</text>
</comment>
<dbReference type="HOGENOM" id="CLU_1887362_0_0_1"/>
<evidence type="ECO:0000313" key="3">
    <source>
        <dbReference type="Proteomes" id="UP000009328"/>
    </source>
</evidence>
<dbReference type="Proteomes" id="UP000009328">
    <property type="component" value="Unassembled WGS sequence"/>
</dbReference>
<evidence type="ECO:0000256" key="1">
    <source>
        <dbReference type="SAM" id="SignalP"/>
    </source>
</evidence>
<proteinExistence type="predicted"/>
<accession>K0KTD8</accession>
<protein>
    <submittedName>
        <fullName evidence="2">Secreted protein</fullName>
    </submittedName>
</protein>
<keyword evidence="3" id="KW-1185">Reference proteome</keyword>
<name>K0KTD8_WICCF</name>